<name>A0A914DMU8_9BILA</name>
<feature type="signal peptide" evidence="1">
    <location>
        <begin position="1"/>
        <end position="18"/>
    </location>
</feature>
<keyword evidence="2" id="KW-1185">Reference proteome</keyword>
<protein>
    <submittedName>
        <fullName evidence="3">Uncharacterized protein</fullName>
    </submittedName>
</protein>
<sequence>MANIKVFIVVLILRSVAGDIIKESMLNLDEKHTYTLDLVWLKELWHRAGVMALIKAKAKSILKSDSDISLHERLVYRHCEKEALTPVALAKCIVSLMNARDRALSPVNGQTNDAITFWDVFMPWKKLTNFKEFVKTVQTTTSSPDSPNYDLIPLKRPSFAPPPFIKERPRLKIFMKKSMKRVYITKPNQRRIYATRIKSEGMSKYPTNVYSSQPKPSYGYPNQRMPSYIYPSSSMPSYKKGIDEQSIRSYSSPSKSVPSYSTRFAKYRLKDIDNYGPSAYFQPQRSPLITIPKYSHYQTRQKRDVQKKSILSNGPTNKLPSIEKLRTLKEYTQMQQHAQAFSKKMNSENSKFLRKKGFPFVYETEKPRKLNLAEDVIDLVNGYLRKANMVFG</sequence>
<organism evidence="2 3">
    <name type="scientific">Acrobeloides nanus</name>
    <dbReference type="NCBI Taxonomy" id="290746"/>
    <lineage>
        <taxon>Eukaryota</taxon>
        <taxon>Metazoa</taxon>
        <taxon>Ecdysozoa</taxon>
        <taxon>Nematoda</taxon>
        <taxon>Chromadorea</taxon>
        <taxon>Rhabditida</taxon>
        <taxon>Tylenchina</taxon>
        <taxon>Cephalobomorpha</taxon>
        <taxon>Cephaloboidea</taxon>
        <taxon>Cephalobidae</taxon>
        <taxon>Acrobeloides</taxon>
    </lineage>
</organism>
<dbReference type="AlphaFoldDB" id="A0A914DMU8"/>
<keyword evidence="1" id="KW-0732">Signal</keyword>
<feature type="chain" id="PRO_5036926484" evidence="1">
    <location>
        <begin position="19"/>
        <end position="392"/>
    </location>
</feature>
<evidence type="ECO:0000313" key="2">
    <source>
        <dbReference type="Proteomes" id="UP000887540"/>
    </source>
</evidence>
<accession>A0A914DMU8</accession>
<reference evidence="3" key="1">
    <citation type="submission" date="2022-11" db="UniProtKB">
        <authorList>
            <consortium name="WormBaseParasite"/>
        </authorList>
    </citation>
    <scope>IDENTIFICATION</scope>
</reference>
<dbReference type="WBParaSite" id="ACRNAN_scaffold3018.g13789.t1">
    <property type="protein sequence ID" value="ACRNAN_scaffold3018.g13789.t1"/>
    <property type="gene ID" value="ACRNAN_scaffold3018.g13789"/>
</dbReference>
<dbReference type="Proteomes" id="UP000887540">
    <property type="component" value="Unplaced"/>
</dbReference>
<evidence type="ECO:0000256" key="1">
    <source>
        <dbReference type="SAM" id="SignalP"/>
    </source>
</evidence>
<evidence type="ECO:0000313" key="3">
    <source>
        <dbReference type="WBParaSite" id="ACRNAN_scaffold3018.g13789.t1"/>
    </source>
</evidence>
<proteinExistence type="predicted"/>